<feature type="non-terminal residue" evidence="1">
    <location>
        <position position="185"/>
    </location>
</feature>
<keyword evidence="2" id="KW-1185">Reference proteome</keyword>
<sequence length="185" mass="20467">MSTTISAIIRHNKNLNKFKLTSQEETNLQAAMQFLKLFYETTNVFSSSTYMTLGILILLINDIVDNISSCIQDLTSLEFLKTAATQMSEKIQKYTNEIYDKTAFITAILDPQIKLELIPADMNTEANNAVFNNIFRTEYAELILNNSSTSLTSSTSFTSSTSLISSTSLTSSALSISPTSPTNLK</sequence>
<reference evidence="1" key="1">
    <citation type="submission" date="2021-06" db="EMBL/GenBank/DDBJ databases">
        <authorList>
            <person name="Kallberg Y."/>
            <person name="Tangrot J."/>
            <person name="Rosling A."/>
        </authorList>
    </citation>
    <scope>NUCLEOTIDE SEQUENCE</scope>
    <source>
        <strain evidence="1">28 12/20/2015</strain>
    </source>
</reference>
<dbReference type="Proteomes" id="UP000789366">
    <property type="component" value="Unassembled WGS sequence"/>
</dbReference>
<organism evidence="1 2">
    <name type="scientific">Cetraspora pellucida</name>
    <dbReference type="NCBI Taxonomy" id="1433469"/>
    <lineage>
        <taxon>Eukaryota</taxon>
        <taxon>Fungi</taxon>
        <taxon>Fungi incertae sedis</taxon>
        <taxon>Mucoromycota</taxon>
        <taxon>Glomeromycotina</taxon>
        <taxon>Glomeromycetes</taxon>
        <taxon>Diversisporales</taxon>
        <taxon>Gigasporaceae</taxon>
        <taxon>Cetraspora</taxon>
    </lineage>
</organism>
<name>A0ACA9PUD1_9GLOM</name>
<evidence type="ECO:0000313" key="1">
    <source>
        <dbReference type="EMBL" id="CAG8721395.1"/>
    </source>
</evidence>
<protein>
    <submittedName>
        <fullName evidence="1">9535_t:CDS:1</fullName>
    </submittedName>
</protein>
<proteinExistence type="predicted"/>
<dbReference type="EMBL" id="CAJVPW010029515">
    <property type="protein sequence ID" value="CAG8721395.1"/>
    <property type="molecule type" value="Genomic_DNA"/>
</dbReference>
<gene>
    <name evidence="1" type="ORF">SPELUC_LOCUS12461</name>
</gene>
<accession>A0ACA9PUD1</accession>
<evidence type="ECO:0000313" key="2">
    <source>
        <dbReference type="Proteomes" id="UP000789366"/>
    </source>
</evidence>
<comment type="caution">
    <text evidence="1">The sequence shown here is derived from an EMBL/GenBank/DDBJ whole genome shotgun (WGS) entry which is preliminary data.</text>
</comment>